<comment type="pathway">
    <text evidence="7">Isoprenoid biosynthesis; isopentenyl diphosphate biosynthesis via DXP pathway; isopentenyl diphosphate from 1-deoxy-D-xylulose 5-phosphate: step 3/6.</text>
</comment>
<protein>
    <recommendedName>
        <fullName evidence="1 7">4-diphosphocytidyl-2-C-methyl-D-erythritol kinase</fullName>
        <shortName evidence="7">CMK</shortName>
        <ecNumber evidence="7">2.7.1.148</ecNumber>
    </recommendedName>
    <alternativeName>
        <fullName evidence="7">4-(cytidine-5'-diphospho)-2-C-methyl-D-erythritol kinase</fullName>
    </alternativeName>
</protein>
<gene>
    <name evidence="7 9" type="primary">ispE</name>
    <name evidence="9" type="ORF">LU297_06195</name>
</gene>
<evidence type="ECO:0000256" key="4">
    <source>
        <dbReference type="ARBA" id="ARBA00022777"/>
    </source>
</evidence>
<evidence type="ECO:0000256" key="2">
    <source>
        <dbReference type="ARBA" id="ARBA00022679"/>
    </source>
</evidence>
<dbReference type="InterPro" id="IPR006204">
    <property type="entry name" value="GHMP_kinase_N_dom"/>
</dbReference>
<accession>A0ABY6F2H0</accession>
<dbReference type="InterPro" id="IPR036554">
    <property type="entry name" value="GHMP_kinase_C_sf"/>
</dbReference>
<feature type="binding site" evidence="7">
    <location>
        <begin position="97"/>
        <end position="107"/>
    </location>
    <ligand>
        <name>ATP</name>
        <dbReference type="ChEBI" id="CHEBI:30616"/>
    </ligand>
</feature>
<feature type="active site" evidence="7">
    <location>
        <position position="11"/>
    </location>
</feature>
<dbReference type="PIRSF" id="PIRSF010376">
    <property type="entry name" value="IspE"/>
    <property type="match status" value="1"/>
</dbReference>
<evidence type="ECO:0000256" key="5">
    <source>
        <dbReference type="ARBA" id="ARBA00022840"/>
    </source>
</evidence>
<evidence type="ECO:0000313" key="9">
    <source>
        <dbReference type="EMBL" id="UXZ04202.1"/>
    </source>
</evidence>
<organism evidence="9 10">
    <name type="scientific">Moraxella nasicaprae</name>
    <dbReference type="NCBI Taxonomy" id="2904122"/>
    <lineage>
        <taxon>Bacteria</taxon>
        <taxon>Pseudomonadati</taxon>
        <taxon>Pseudomonadota</taxon>
        <taxon>Gammaproteobacteria</taxon>
        <taxon>Moraxellales</taxon>
        <taxon>Moraxellaceae</taxon>
        <taxon>Moraxella</taxon>
    </lineage>
</organism>
<feature type="active site" evidence="7">
    <location>
        <position position="139"/>
    </location>
</feature>
<dbReference type="SUPFAM" id="SSF54211">
    <property type="entry name" value="Ribosomal protein S5 domain 2-like"/>
    <property type="match status" value="1"/>
</dbReference>
<evidence type="ECO:0000313" key="10">
    <source>
        <dbReference type="Proteomes" id="UP001063782"/>
    </source>
</evidence>
<name>A0ABY6F2H0_9GAMM</name>
<evidence type="ECO:0000259" key="8">
    <source>
        <dbReference type="Pfam" id="PF00288"/>
    </source>
</evidence>
<feature type="domain" description="GHMP kinase N-terminal" evidence="8">
    <location>
        <begin position="68"/>
        <end position="145"/>
    </location>
</feature>
<dbReference type="InterPro" id="IPR004424">
    <property type="entry name" value="IspE"/>
</dbReference>
<dbReference type="Proteomes" id="UP001063782">
    <property type="component" value="Chromosome"/>
</dbReference>
<comment type="function">
    <text evidence="7">Catalyzes the phosphorylation of the position 2 hydroxy group of 4-diphosphocytidyl-2C-methyl-D-erythritol.</text>
</comment>
<dbReference type="PANTHER" id="PTHR43527:SF2">
    <property type="entry name" value="4-DIPHOSPHOCYTIDYL-2-C-METHYL-D-ERYTHRITOL KINASE, CHLOROPLASTIC"/>
    <property type="match status" value="1"/>
</dbReference>
<dbReference type="Gene3D" id="3.30.230.10">
    <property type="match status" value="1"/>
</dbReference>
<comment type="catalytic activity">
    <reaction evidence="7">
        <text>4-CDP-2-C-methyl-D-erythritol + ATP = 4-CDP-2-C-methyl-D-erythritol 2-phosphate + ADP + H(+)</text>
        <dbReference type="Rhea" id="RHEA:18437"/>
        <dbReference type="ChEBI" id="CHEBI:15378"/>
        <dbReference type="ChEBI" id="CHEBI:30616"/>
        <dbReference type="ChEBI" id="CHEBI:57823"/>
        <dbReference type="ChEBI" id="CHEBI:57919"/>
        <dbReference type="ChEBI" id="CHEBI:456216"/>
        <dbReference type="EC" id="2.7.1.148"/>
    </reaction>
</comment>
<comment type="similarity">
    <text evidence="7">Belongs to the GHMP kinase family. IspE subfamily.</text>
</comment>
<dbReference type="PANTHER" id="PTHR43527">
    <property type="entry name" value="4-DIPHOSPHOCYTIDYL-2-C-METHYL-D-ERYTHRITOL KINASE, CHLOROPLASTIC"/>
    <property type="match status" value="1"/>
</dbReference>
<dbReference type="GO" id="GO:0050515">
    <property type="term" value="F:4-(cytidine 5'-diphospho)-2-C-methyl-D-erythritol kinase activity"/>
    <property type="evidence" value="ECO:0007669"/>
    <property type="project" value="UniProtKB-EC"/>
</dbReference>
<dbReference type="InterPro" id="IPR014721">
    <property type="entry name" value="Ribsml_uS5_D2-typ_fold_subgr"/>
</dbReference>
<sequence>MRQLTLFSPAKLNLFLHITGKRADGYHDLQSVFRAIDFGDELHFECDNQAGLVCLTGATHLTADIKDNLIIKAANALAEYADIQTPATNITLTKRLPTGAGIGGGSSNAATTLIALNQLWQTHLDTDTLINIGASIGADVPFFIFAHHRCPDAIVTGIGEKLDAIKLPSHRYLLLLPDEHAATANFFAQPNLQKNCAYIDELHQKTDQFCHRLSQDFVNVFEPIAVSISPKIAQALSYLQQLEPISNTTARLSGTGSTVFLPIGHKIDDDTLAQWQKNAPCRSVIAHSLK</sequence>
<evidence type="ECO:0000256" key="1">
    <source>
        <dbReference type="ARBA" id="ARBA00017473"/>
    </source>
</evidence>
<dbReference type="InterPro" id="IPR020568">
    <property type="entry name" value="Ribosomal_Su5_D2-typ_SF"/>
</dbReference>
<keyword evidence="6 7" id="KW-0414">Isoprene biosynthesis</keyword>
<keyword evidence="2 7" id="KW-0808">Transferase</keyword>
<evidence type="ECO:0000256" key="3">
    <source>
        <dbReference type="ARBA" id="ARBA00022741"/>
    </source>
</evidence>
<evidence type="ECO:0000256" key="6">
    <source>
        <dbReference type="ARBA" id="ARBA00023229"/>
    </source>
</evidence>
<evidence type="ECO:0000256" key="7">
    <source>
        <dbReference type="HAMAP-Rule" id="MF_00061"/>
    </source>
</evidence>
<keyword evidence="3 7" id="KW-0547">Nucleotide-binding</keyword>
<dbReference type="HAMAP" id="MF_00061">
    <property type="entry name" value="IspE"/>
    <property type="match status" value="1"/>
</dbReference>
<keyword evidence="4 7" id="KW-0418">Kinase</keyword>
<dbReference type="EC" id="2.7.1.148" evidence="7"/>
<dbReference type="EMBL" id="CP089977">
    <property type="protein sequence ID" value="UXZ04202.1"/>
    <property type="molecule type" value="Genomic_DNA"/>
</dbReference>
<proteinExistence type="inferred from homology"/>
<keyword evidence="5 7" id="KW-0067">ATP-binding</keyword>
<keyword evidence="10" id="KW-1185">Reference proteome</keyword>
<reference evidence="9" key="1">
    <citation type="submission" date="2021-12" db="EMBL/GenBank/DDBJ databases">
        <title>taxonomy of Moraxella sp. ZY201224.</title>
        <authorList>
            <person name="Li F."/>
        </authorList>
    </citation>
    <scope>NUCLEOTIDE SEQUENCE</scope>
    <source>
        <strain evidence="9">ZY201224</strain>
    </source>
</reference>
<dbReference type="Gene3D" id="3.30.70.890">
    <property type="entry name" value="GHMP kinase, C-terminal domain"/>
    <property type="match status" value="1"/>
</dbReference>
<dbReference type="RefSeq" id="WP_263075685.1">
    <property type="nucleotide sequence ID" value="NZ_CP089977.1"/>
</dbReference>
<dbReference type="NCBIfam" id="TIGR00154">
    <property type="entry name" value="ispE"/>
    <property type="match status" value="1"/>
</dbReference>
<dbReference type="SUPFAM" id="SSF55060">
    <property type="entry name" value="GHMP Kinase, C-terminal domain"/>
    <property type="match status" value="1"/>
</dbReference>
<dbReference type="Pfam" id="PF00288">
    <property type="entry name" value="GHMP_kinases_N"/>
    <property type="match status" value="1"/>
</dbReference>